<dbReference type="AlphaFoldDB" id="A0A1E1LGS1"/>
<accession>A0A1E1LGS1</accession>
<reference evidence="2" key="1">
    <citation type="submission" date="2016-03" db="EMBL/GenBank/DDBJ databases">
        <authorList>
            <person name="Guldener U."/>
        </authorList>
    </citation>
    <scope>NUCLEOTIDE SEQUENCE [LARGE SCALE GENOMIC DNA]</scope>
    <source>
        <strain evidence="2">04CH-RAC-A.6.1</strain>
    </source>
</reference>
<evidence type="ECO:0000313" key="2">
    <source>
        <dbReference type="Proteomes" id="UP000178912"/>
    </source>
</evidence>
<gene>
    <name evidence="1" type="ORF">RAG0_14320</name>
</gene>
<evidence type="ECO:0000313" key="1">
    <source>
        <dbReference type="EMBL" id="CZT09624.1"/>
    </source>
</evidence>
<name>A0A1E1LGS1_9HELO</name>
<sequence length="97" mass="10562">MGLFKTGLILYGVHVAATRRYTEVQKTSFGFPSIHASTRASVSERNYGTSIATSSSAKYCSSVSGRVADLSATAMGGTEAMYLWCRSKSEQWGYRKC</sequence>
<organism evidence="1 2">
    <name type="scientific">Rhynchosporium agropyri</name>
    <dbReference type="NCBI Taxonomy" id="914238"/>
    <lineage>
        <taxon>Eukaryota</taxon>
        <taxon>Fungi</taxon>
        <taxon>Dikarya</taxon>
        <taxon>Ascomycota</taxon>
        <taxon>Pezizomycotina</taxon>
        <taxon>Leotiomycetes</taxon>
        <taxon>Helotiales</taxon>
        <taxon>Ploettnerulaceae</taxon>
        <taxon>Rhynchosporium</taxon>
    </lineage>
</organism>
<dbReference type="Proteomes" id="UP000178912">
    <property type="component" value="Unassembled WGS sequence"/>
</dbReference>
<protein>
    <submittedName>
        <fullName evidence="1">Uncharacterized protein</fullName>
    </submittedName>
</protein>
<dbReference type="EMBL" id="FJUX01000117">
    <property type="protein sequence ID" value="CZT09624.1"/>
    <property type="molecule type" value="Genomic_DNA"/>
</dbReference>
<keyword evidence="2" id="KW-1185">Reference proteome</keyword>
<dbReference type="OrthoDB" id="3554708at2759"/>
<proteinExistence type="predicted"/>